<gene>
    <name evidence="4" type="ORF">LARSCL_LOCUS10838</name>
</gene>
<evidence type="ECO:0000259" key="3">
    <source>
        <dbReference type="PROSITE" id="PS00624"/>
    </source>
</evidence>
<dbReference type="Gene3D" id="3.30.560.10">
    <property type="entry name" value="Glucose Oxidase, domain 3"/>
    <property type="match status" value="1"/>
</dbReference>
<dbReference type="EMBL" id="CAXIEN010000129">
    <property type="protein sequence ID" value="CAL1280218.1"/>
    <property type="molecule type" value="Genomic_DNA"/>
</dbReference>
<dbReference type="SUPFAM" id="SSF54373">
    <property type="entry name" value="FAD-linked reductases, C-terminal domain"/>
    <property type="match status" value="1"/>
</dbReference>
<accession>A0AAV2ACD8</accession>
<dbReference type="Gene3D" id="3.50.50.60">
    <property type="entry name" value="FAD/NAD(P)-binding domain"/>
    <property type="match status" value="1"/>
</dbReference>
<dbReference type="GO" id="GO:0050660">
    <property type="term" value="F:flavin adenine dinucleotide binding"/>
    <property type="evidence" value="ECO:0007669"/>
    <property type="project" value="InterPro"/>
</dbReference>
<keyword evidence="2" id="KW-0285">Flavoprotein</keyword>
<keyword evidence="2" id="KW-0274">FAD</keyword>
<comment type="caution">
    <text evidence="4">The sequence shown here is derived from an EMBL/GenBank/DDBJ whole genome shotgun (WGS) entry which is preliminary data.</text>
</comment>
<dbReference type="SUPFAM" id="SSF51905">
    <property type="entry name" value="FAD/NAD(P)-binding domain"/>
    <property type="match status" value="1"/>
</dbReference>
<dbReference type="Pfam" id="PF05199">
    <property type="entry name" value="GMC_oxred_C"/>
    <property type="match status" value="1"/>
</dbReference>
<comment type="similarity">
    <text evidence="1">Belongs to the GMC oxidoreductase family.</text>
</comment>
<evidence type="ECO:0000256" key="2">
    <source>
        <dbReference type="PIRSR" id="PIRSR000137-2"/>
    </source>
</evidence>
<dbReference type="InterPro" id="IPR012132">
    <property type="entry name" value="GMC_OxRdtase"/>
</dbReference>
<sequence>MFRILLKVSLFIILLAIAVNSILKRIWVNHGIINEPRSRYDVIIVGAGSSGCVVARRLWEKSNLSILVIESGTTAPWISVVPLLAPALQGYTADWAYKTVTQKHSQLGMKNRQSSWPRGKVLGGSSVLNYLLHTWGARSDFDNLWDSGDSSWNFESVRRYFKKSESFQRISGASVTGLRGKHGPMPVTEFDTSSSPLASAFLEGLPSLGIKIGDLNGELENGAMPSQSNIWNGWRVSVVDAYLDSILDMANIHLLTSTQAVQIITEDRRATGVLAVNLYSGITYHIDATYEVVLSAGTIGTPHILMLSGIGPKEHLAQHGIPVVADLPGVGQNLRDHLNVPLYFHLDAPVSATTSKVRSIAEIWKYATKGKGFLANSGVESLVRLPVPGDNSTHSKLYFMLFNLGSVNGDLFSSIANFRNDTFQDTFPDTKNDSKEGFMILASCTQPLSTGEVRLTSPNPMAAPLIDPNYLSRQEDVKCLIKAMKTAARLGSTKPVRDLGARLHLPGYENCSTFSQSLQDDKYLECWVRTSAITAYHPVGTCAMGSSDNPMTVLDWRLRVRGIKNLRVADSSSFPHLTSGNPHAVVLMVAERAADFILEDIKRQNIKKIHRSSH</sequence>
<dbReference type="PIRSF" id="PIRSF000137">
    <property type="entry name" value="Alcohol_oxidase"/>
    <property type="match status" value="1"/>
</dbReference>
<dbReference type="PANTHER" id="PTHR11552:SF188">
    <property type="entry name" value="NEITHER INACTIVATION NOR AFTERPOTENTIAL PROTEIN G"/>
    <property type="match status" value="1"/>
</dbReference>
<comment type="cofactor">
    <cofactor evidence="2">
        <name>FAD</name>
        <dbReference type="ChEBI" id="CHEBI:57692"/>
    </cofactor>
</comment>
<evidence type="ECO:0000256" key="1">
    <source>
        <dbReference type="ARBA" id="ARBA00010790"/>
    </source>
</evidence>
<dbReference type="InterPro" id="IPR007867">
    <property type="entry name" value="GMC_OxRtase_C"/>
</dbReference>
<dbReference type="InterPro" id="IPR000172">
    <property type="entry name" value="GMC_OxRdtase_N"/>
</dbReference>
<reference evidence="4 5" key="1">
    <citation type="submission" date="2024-04" db="EMBL/GenBank/DDBJ databases">
        <authorList>
            <person name="Rising A."/>
            <person name="Reimegard J."/>
            <person name="Sonavane S."/>
            <person name="Akerstrom W."/>
            <person name="Nylinder S."/>
            <person name="Hedman E."/>
            <person name="Kallberg Y."/>
        </authorList>
    </citation>
    <scope>NUCLEOTIDE SEQUENCE [LARGE SCALE GENOMIC DNA]</scope>
</reference>
<evidence type="ECO:0000313" key="4">
    <source>
        <dbReference type="EMBL" id="CAL1280218.1"/>
    </source>
</evidence>
<evidence type="ECO:0000313" key="5">
    <source>
        <dbReference type="Proteomes" id="UP001497382"/>
    </source>
</evidence>
<dbReference type="Pfam" id="PF00732">
    <property type="entry name" value="GMC_oxred_N"/>
    <property type="match status" value="1"/>
</dbReference>
<protein>
    <recommendedName>
        <fullName evidence="3">Glucose-methanol-choline oxidoreductase N-terminal domain-containing protein</fullName>
    </recommendedName>
</protein>
<name>A0AAV2ACD8_9ARAC</name>
<organism evidence="4 5">
    <name type="scientific">Larinioides sclopetarius</name>
    <dbReference type="NCBI Taxonomy" id="280406"/>
    <lineage>
        <taxon>Eukaryota</taxon>
        <taxon>Metazoa</taxon>
        <taxon>Ecdysozoa</taxon>
        <taxon>Arthropoda</taxon>
        <taxon>Chelicerata</taxon>
        <taxon>Arachnida</taxon>
        <taxon>Araneae</taxon>
        <taxon>Araneomorphae</taxon>
        <taxon>Entelegynae</taxon>
        <taxon>Araneoidea</taxon>
        <taxon>Araneidae</taxon>
        <taxon>Larinioides</taxon>
    </lineage>
</organism>
<proteinExistence type="inferred from homology"/>
<keyword evidence="5" id="KW-1185">Reference proteome</keyword>
<dbReference type="InterPro" id="IPR036188">
    <property type="entry name" value="FAD/NAD-bd_sf"/>
</dbReference>
<dbReference type="AlphaFoldDB" id="A0AAV2ACD8"/>
<dbReference type="PROSITE" id="PS00624">
    <property type="entry name" value="GMC_OXRED_2"/>
    <property type="match status" value="1"/>
</dbReference>
<feature type="binding site" evidence="2">
    <location>
        <position position="121"/>
    </location>
    <ligand>
        <name>FAD</name>
        <dbReference type="ChEBI" id="CHEBI:57692"/>
    </ligand>
</feature>
<feature type="domain" description="Glucose-methanol-choline oxidoreductase N-terminal" evidence="3">
    <location>
        <begin position="297"/>
        <end position="311"/>
    </location>
</feature>
<dbReference type="PANTHER" id="PTHR11552">
    <property type="entry name" value="GLUCOSE-METHANOL-CHOLINE GMC OXIDOREDUCTASE"/>
    <property type="match status" value="1"/>
</dbReference>
<dbReference type="GO" id="GO:0016614">
    <property type="term" value="F:oxidoreductase activity, acting on CH-OH group of donors"/>
    <property type="evidence" value="ECO:0007669"/>
    <property type="project" value="InterPro"/>
</dbReference>
<dbReference type="Proteomes" id="UP001497382">
    <property type="component" value="Unassembled WGS sequence"/>
</dbReference>